<organism evidence="5 6">
    <name type="scientific">Streptomyces parvus</name>
    <dbReference type="NCBI Taxonomy" id="66428"/>
    <lineage>
        <taxon>Bacteria</taxon>
        <taxon>Bacillati</taxon>
        <taxon>Actinomycetota</taxon>
        <taxon>Actinomycetes</taxon>
        <taxon>Kitasatosporales</taxon>
        <taxon>Streptomycetaceae</taxon>
        <taxon>Streptomyces</taxon>
    </lineage>
</organism>
<evidence type="ECO:0000259" key="4">
    <source>
        <dbReference type="PROSITE" id="PS52019"/>
    </source>
</evidence>
<dbReference type="InterPro" id="IPR042104">
    <property type="entry name" value="PKS_dehydratase_sf"/>
</dbReference>
<name>A0A7K3RXR7_9ACTN</name>
<dbReference type="RefSeq" id="WP_164203544.1">
    <property type="nucleotide sequence ID" value="NZ_JAAGMP010000793.1"/>
</dbReference>
<comment type="caution">
    <text evidence="5">The sequence shown here is derived from an EMBL/GenBank/DDBJ whole genome shotgun (WGS) entry which is preliminary data.</text>
</comment>
<dbReference type="InterPro" id="IPR050091">
    <property type="entry name" value="PKS_NRPS_Biosynth_Enz"/>
</dbReference>
<gene>
    <name evidence="5" type="ORF">G3I50_17475</name>
</gene>
<feature type="domain" description="PKS/mFAS DH" evidence="4">
    <location>
        <begin position="10"/>
        <end position="114"/>
    </location>
</feature>
<dbReference type="Proteomes" id="UP000469670">
    <property type="component" value="Unassembled WGS sequence"/>
</dbReference>
<dbReference type="InterPro" id="IPR049552">
    <property type="entry name" value="PKS_DH_N"/>
</dbReference>
<sequence>GSAGLRAFGHPLLGAAVTLAGTDGAVLTGRLSAAQQPWLADHVVGGSVLLPGTAFVELAVQAGDQVGCGRIEELTLSGPLVLPPDGSVRVQVAVGEADGSGRRSFTVHAAPGQP</sequence>
<dbReference type="Pfam" id="PF21089">
    <property type="entry name" value="PKS_DH_N"/>
    <property type="match status" value="1"/>
</dbReference>
<dbReference type="GO" id="GO:0006633">
    <property type="term" value="P:fatty acid biosynthetic process"/>
    <property type="evidence" value="ECO:0007669"/>
    <property type="project" value="TreeGrafter"/>
</dbReference>
<dbReference type="InterPro" id="IPR020807">
    <property type="entry name" value="PKS_DH"/>
</dbReference>
<dbReference type="Gene3D" id="3.10.129.110">
    <property type="entry name" value="Polyketide synthase dehydratase"/>
    <property type="match status" value="1"/>
</dbReference>
<dbReference type="InterPro" id="IPR049900">
    <property type="entry name" value="PKS_mFAS_DH"/>
</dbReference>
<feature type="non-terminal residue" evidence="5">
    <location>
        <position position="1"/>
    </location>
</feature>
<dbReference type="AlphaFoldDB" id="A0A7K3RXR7"/>
<dbReference type="PANTHER" id="PTHR43775:SF51">
    <property type="entry name" value="INACTIVE PHENOLPHTHIOCEROL SYNTHESIS POLYKETIDE SYNTHASE TYPE I PKS1-RELATED"/>
    <property type="match status" value="1"/>
</dbReference>
<dbReference type="SMART" id="SM00826">
    <property type="entry name" value="PKS_DH"/>
    <property type="match status" value="1"/>
</dbReference>
<accession>A0A7K3RXR7</accession>
<evidence type="ECO:0000313" key="5">
    <source>
        <dbReference type="EMBL" id="NEC20031.1"/>
    </source>
</evidence>
<evidence type="ECO:0000256" key="2">
    <source>
        <dbReference type="ARBA" id="ARBA00023268"/>
    </source>
</evidence>
<feature type="non-terminal residue" evidence="5">
    <location>
        <position position="114"/>
    </location>
</feature>
<keyword evidence="1" id="KW-0808">Transferase</keyword>
<keyword evidence="2" id="KW-0511">Multifunctional enzyme</keyword>
<evidence type="ECO:0000256" key="3">
    <source>
        <dbReference type="PROSITE-ProRule" id="PRU01363"/>
    </source>
</evidence>
<evidence type="ECO:0000256" key="1">
    <source>
        <dbReference type="ARBA" id="ARBA00022679"/>
    </source>
</evidence>
<reference evidence="5 6" key="1">
    <citation type="submission" date="2020-01" db="EMBL/GenBank/DDBJ databases">
        <title>Insect and environment-associated Actinomycetes.</title>
        <authorList>
            <person name="Currrie C."/>
            <person name="Chevrette M."/>
            <person name="Carlson C."/>
            <person name="Stubbendieck R."/>
            <person name="Wendt-Pienkowski E."/>
        </authorList>
    </citation>
    <scope>NUCLEOTIDE SEQUENCE [LARGE SCALE GENOMIC DNA]</scope>
    <source>
        <strain evidence="5 6">SID7590</strain>
    </source>
</reference>
<dbReference type="PROSITE" id="PS52019">
    <property type="entry name" value="PKS_MFAS_DH"/>
    <property type="match status" value="1"/>
</dbReference>
<proteinExistence type="predicted"/>
<dbReference type="PANTHER" id="PTHR43775">
    <property type="entry name" value="FATTY ACID SYNTHASE"/>
    <property type="match status" value="1"/>
</dbReference>
<evidence type="ECO:0000313" key="6">
    <source>
        <dbReference type="Proteomes" id="UP000469670"/>
    </source>
</evidence>
<dbReference type="GO" id="GO:0004312">
    <property type="term" value="F:fatty acid synthase activity"/>
    <property type="evidence" value="ECO:0007669"/>
    <property type="project" value="TreeGrafter"/>
</dbReference>
<protein>
    <recommendedName>
        <fullName evidence="4">PKS/mFAS DH domain-containing protein</fullName>
    </recommendedName>
</protein>
<dbReference type="EMBL" id="JAAGMP010000793">
    <property type="protein sequence ID" value="NEC20031.1"/>
    <property type="molecule type" value="Genomic_DNA"/>
</dbReference>
<comment type="caution">
    <text evidence="3">Lacks conserved residue(s) required for the propagation of feature annotation.</text>
</comment>